<dbReference type="Proteomes" id="UP000198889">
    <property type="component" value="Unassembled WGS sequence"/>
</dbReference>
<evidence type="ECO:0000313" key="2">
    <source>
        <dbReference type="EMBL" id="SCW36136.1"/>
    </source>
</evidence>
<evidence type="ECO:0008006" key="4">
    <source>
        <dbReference type="Google" id="ProtNLM"/>
    </source>
</evidence>
<evidence type="ECO:0000313" key="3">
    <source>
        <dbReference type="Proteomes" id="UP000198889"/>
    </source>
</evidence>
<dbReference type="InterPro" id="IPR009273">
    <property type="entry name" value="DUF930"/>
</dbReference>
<feature type="region of interest" description="Disordered" evidence="1">
    <location>
        <begin position="81"/>
        <end position="123"/>
    </location>
</feature>
<proteinExistence type="predicted"/>
<evidence type="ECO:0000256" key="1">
    <source>
        <dbReference type="SAM" id="MobiDB-lite"/>
    </source>
</evidence>
<dbReference type="Pfam" id="PF06059">
    <property type="entry name" value="DUF930"/>
    <property type="match status" value="1"/>
</dbReference>
<dbReference type="AlphaFoldDB" id="A0A1G4PV48"/>
<feature type="compositionally biased region" description="Low complexity" evidence="1">
    <location>
        <begin position="81"/>
        <end position="101"/>
    </location>
</feature>
<reference evidence="3" key="1">
    <citation type="submission" date="2016-10" db="EMBL/GenBank/DDBJ databases">
        <authorList>
            <person name="Varghese N."/>
            <person name="Submissions S."/>
        </authorList>
    </citation>
    <scope>NUCLEOTIDE SEQUENCE [LARGE SCALE GENOMIC DNA]</scope>
    <source>
        <strain evidence="3">CGMCC 1.1761</strain>
    </source>
</reference>
<dbReference type="EMBL" id="FMTP01000001">
    <property type="protein sequence ID" value="SCW36136.1"/>
    <property type="molecule type" value="Genomic_DNA"/>
</dbReference>
<organism evidence="2 3">
    <name type="scientific">Ancylobacter rudongensis</name>
    <dbReference type="NCBI Taxonomy" id="177413"/>
    <lineage>
        <taxon>Bacteria</taxon>
        <taxon>Pseudomonadati</taxon>
        <taxon>Pseudomonadota</taxon>
        <taxon>Alphaproteobacteria</taxon>
        <taxon>Hyphomicrobiales</taxon>
        <taxon>Xanthobacteraceae</taxon>
        <taxon>Ancylobacter</taxon>
    </lineage>
</organism>
<gene>
    <name evidence="2" type="ORF">SAMN05660859_0793</name>
</gene>
<keyword evidence="3" id="KW-1185">Reference proteome</keyword>
<accession>A0A1G4PV48</accession>
<dbReference type="RefSeq" id="WP_091436295.1">
    <property type="nucleotide sequence ID" value="NZ_FMTP01000001.1"/>
</dbReference>
<sequence>MMPVSPLPSVVHGLLKAEERRSPPARSAAEAARLAASALLHLGVLAALVLVGARGFPEPADLPALETEIISSRDFDALRAAPSPAVTPAAPSPAAEALPRAGTPPSPSRARAAKPADPPEMVRPSRMLSEQAIDNARSRGLRRALERLGDEERLAQLCDLEAMEQIHAWRADFQPDRLVDYASSDTSLEGVVFTARGGAFRSQRQWYEVSYRCELDPPLRKVVGFAFHVGAAIPREEWASYNLPTRH</sequence>
<dbReference type="STRING" id="177413.SAMN05660859_0793"/>
<name>A0A1G4PV48_9HYPH</name>
<protein>
    <recommendedName>
        <fullName evidence="4">DUF930 domain-containing protein</fullName>
    </recommendedName>
</protein>